<comment type="caution">
    <text evidence="2">The sequence shown here is derived from an EMBL/GenBank/DDBJ whole genome shotgun (WGS) entry which is preliminary data.</text>
</comment>
<dbReference type="InterPro" id="IPR032830">
    <property type="entry name" value="XPB/Ssl2_N"/>
</dbReference>
<accession>A0A559JLC3</accession>
<evidence type="ECO:0000313" key="3">
    <source>
        <dbReference type="Proteomes" id="UP000316330"/>
    </source>
</evidence>
<feature type="domain" description="Helicase XPB/Ssl2 N-terminal" evidence="1">
    <location>
        <begin position="362"/>
        <end position="481"/>
    </location>
</feature>
<evidence type="ECO:0000313" key="2">
    <source>
        <dbReference type="EMBL" id="TVY00675.1"/>
    </source>
</evidence>
<dbReference type="OrthoDB" id="2987331at2"/>
<gene>
    <name evidence="2" type="ORF">FPZ45_11770</name>
</gene>
<evidence type="ECO:0000259" key="1">
    <source>
        <dbReference type="Pfam" id="PF13625"/>
    </source>
</evidence>
<dbReference type="AlphaFoldDB" id="A0A559JLC3"/>
<sequence>MEDGRTYGNGGGGEKVNVNQSVERLSDSVRKLIAADPTVSARISRGEVLPDILSSAEWAEDWKRQCRDFAQIEVLKGILVRYGAQPFELESLSRSLEEASDLAGADIRVAVAKLRRSGVLYAVRKAWGDRLIYLPEDGVALWQPHLFPAEYVPLAESDSRGVVRKTRNFRLPLALEMLSAWQEIERRPIERTAKGSIHRADMQRLIAHMRLTPEELACLPLSYPDRDQLPPQAALALDLGLCCGVLCPFPDVIGISKSGLEAWLSLSLDEADIRLQELIMTRYCSAEPALHLALSSMLSLKTNVWHLEGLPSSNQGDIETRCKSIALLESFGWLERGDWQGSPVFRRKSVIVREVEHGSPFLIVQPDGEILAPPEIGMRTRWTLSQISENVTADAVFIYRLTKRACENAYRLGYTLQSAVRFLERESRKPLPEPVLGALEDWFSALGRTRLTEVTLLRTESIDIAEALLRDPELRAHLVEQVGDKDFIIDASSYKRVSGLLRKAGYPPLETKRIAVAENSSEKLSDDENKGWIRKLNVVSVFESDRTLPVTEDLFPGLDDIPAAWVTRPRRYHHSTSKEIVRRAIEWKAQLHLEHEGKSRLFIPTEMLGEGPDWTVKGRWRSSPGDGKARLENVIATVGATEIAEIMIALPQVEELETD</sequence>
<proteinExistence type="predicted"/>
<name>A0A559JLC3_9BACL</name>
<dbReference type="Pfam" id="PF13625">
    <property type="entry name" value="Helicase_C_3"/>
    <property type="match status" value="1"/>
</dbReference>
<protein>
    <recommendedName>
        <fullName evidence="1">Helicase XPB/Ssl2 N-terminal domain-containing protein</fullName>
    </recommendedName>
</protein>
<dbReference type="Proteomes" id="UP000316330">
    <property type="component" value="Unassembled WGS sequence"/>
</dbReference>
<reference evidence="2 3" key="1">
    <citation type="submission" date="2019-07" db="EMBL/GenBank/DDBJ databases">
        <authorList>
            <person name="Kim J."/>
        </authorList>
    </citation>
    <scope>NUCLEOTIDE SEQUENCE [LARGE SCALE GENOMIC DNA]</scope>
    <source>
        <strain evidence="2 3">G13</strain>
    </source>
</reference>
<dbReference type="EMBL" id="VNJJ01000005">
    <property type="protein sequence ID" value="TVY00675.1"/>
    <property type="molecule type" value="Genomic_DNA"/>
</dbReference>
<keyword evidence="3" id="KW-1185">Reference proteome</keyword>
<organism evidence="2 3">
    <name type="scientific">Cohnella terricola</name>
    <dbReference type="NCBI Taxonomy" id="1289167"/>
    <lineage>
        <taxon>Bacteria</taxon>
        <taxon>Bacillati</taxon>
        <taxon>Bacillota</taxon>
        <taxon>Bacilli</taxon>
        <taxon>Bacillales</taxon>
        <taxon>Paenibacillaceae</taxon>
        <taxon>Cohnella</taxon>
    </lineage>
</organism>